<dbReference type="RefSeq" id="WP_090331912.1">
    <property type="nucleotide sequence ID" value="NZ_FNXY01000001.1"/>
</dbReference>
<dbReference type="InterPro" id="IPR051609">
    <property type="entry name" value="NmrA/Isoflavone_reductase-like"/>
</dbReference>
<dbReference type="Pfam" id="PF05368">
    <property type="entry name" value="NmrA"/>
    <property type="match status" value="1"/>
</dbReference>
<keyword evidence="2" id="KW-0560">Oxidoreductase</keyword>
<dbReference type="PANTHER" id="PTHR47706">
    <property type="entry name" value="NMRA-LIKE FAMILY PROTEIN"/>
    <property type="match status" value="1"/>
</dbReference>
<keyword evidence="1" id="KW-0521">NADP</keyword>
<name>A0A1H6QUX3_9BACT</name>
<dbReference type="STRING" id="408657.SAMN04487995_0680"/>
<feature type="domain" description="NmrA-like" evidence="3">
    <location>
        <begin position="1"/>
        <end position="229"/>
    </location>
</feature>
<evidence type="ECO:0000256" key="1">
    <source>
        <dbReference type="ARBA" id="ARBA00022857"/>
    </source>
</evidence>
<reference evidence="4 5" key="1">
    <citation type="submission" date="2016-10" db="EMBL/GenBank/DDBJ databases">
        <authorList>
            <person name="de Groot N.N."/>
        </authorList>
    </citation>
    <scope>NUCLEOTIDE SEQUENCE [LARGE SCALE GENOMIC DNA]</scope>
    <source>
        <strain evidence="4 5">DSM 19938</strain>
    </source>
</reference>
<dbReference type="InterPro" id="IPR036291">
    <property type="entry name" value="NAD(P)-bd_dom_sf"/>
</dbReference>
<keyword evidence="5" id="KW-1185">Reference proteome</keyword>
<dbReference type="Gene3D" id="3.90.25.10">
    <property type="entry name" value="UDP-galactose 4-epimerase, domain 1"/>
    <property type="match status" value="1"/>
</dbReference>
<dbReference type="EMBL" id="FNXY01000001">
    <property type="protein sequence ID" value="SEI43280.1"/>
    <property type="molecule type" value="Genomic_DNA"/>
</dbReference>
<dbReference type="PANTHER" id="PTHR47706:SF1">
    <property type="entry name" value="CIPA-LIKE, PUTATIVE (AFU_ORTHOLOGUE AFUA_1G12460)-RELATED"/>
    <property type="match status" value="1"/>
</dbReference>
<sequence length="297" mass="33180">MKVKILVAGGTGNLGGRIIKELIEKGAEVRAIVRSDSAADKIQNLEKAGVQVVQVDMNNVAQLTKACEGVSCVVSALAGLRDVIIDAQLVLLDAAVAAGVSRFIPSDFCSDFTQLTEGNNRNFDLRREFHKYLEDASIRATSIFNGAFAELLTYNIPFLDMKKKMVGYVENPDWKVDFTTMDDTAAFTAEAAMDSETPRFLRIASFQISANELAPLASEVFGEHFEMYRMMGRDELAEKNKKDRADDPKGEDELYSKWQQAQYMHSMFTSQMQTLDNDRYPDLNWTGAKDILTNIKK</sequence>
<evidence type="ECO:0000259" key="3">
    <source>
        <dbReference type="Pfam" id="PF05368"/>
    </source>
</evidence>
<proteinExistence type="predicted"/>
<dbReference type="SUPFAM" id="SSF51735">
    <property type="entry name" value="NAD(P)-binding Rossmann-fold domains"/>
    <property type="match status" value="1"/>
</dbReference>
<accession>A0A1H6QUX3</accession>
<dbReference type="InterPro" id="IPR008030">
    <property type="entry name" value="NmrA-like"/>
</dbReference>
<evidence type="ECO:0000256" key="2">
    <source>
        <dbReference type="ARBA" id="ARBA00023002"/>
    </source>
</evidence>
<dbReference type="Gene3D" id="3.40.50.720">
    <property type="entry name" value="NAD(P)-binding Rossmann-like Domain"/>
    <property type="match status" value="1"/>
</dbReference>
<evidence type="ECO:0000313" key="4">
    <source>
        <dbReference type="EMBL" id="SEI43280.1"/>
    </source>
</evidence>
<dbReference type="GO" id="GO:0016491">
    <property type="term" value="F:oxidoreductase activity"/>
    <property type="evidence" value="ECO:0007669"/>
    <property type="project" value="UniProtKB-KW"/>
</dbReference>
<dbReference type="Proteomes" id="UP000199532">
    <property type="component" value="Unassembled WGS sequence"/>
</dbReference>
<protein>
    <submittedName>
        <fullName evidence="4">Uncharacterized conserved protein YbjT, contains NAD(P)-binding and DUF2867 domains</fullName>
    </submittedName>
</protein>
<evidence type="ECO:0000313" key="5">
    <source>
        <dbReference type="Proteomes" id="UP000199532"/>
    </source>
</evidence>
<dbReference type="OrthoDB" id="319724at2"/>
<dbReference type="AlphaFoldDB" id="A0A1H6QUX3"/>
<gene>
    <name evidence="4" type="ORF">SAMN04487995_0680</name>
</gene>
<organism evidence="4 5">
    <name type="scientific">Dyadobacter koreensis</name>
    <dbReference type="NCBI Taxonomy" id="408657"/>
    <lineage>
        <taxon>Bacteria</taxon>
        <taxon>Pseudomonadati</taxon>
        <taxon>Bacteroidota</taxon>
        <taxon>Cytophagia</taxon>
        <taxon>Cytophagales</taxon>
        <taxon>Spirosomataceae</taxon>
        <taxon>Dyadobacter</taxon>
    </lineage>
</organism>